<name>A0A7K3W0U2_9ACTN</name>
<feature type="transmembrane region" description="Helical" evidence="5">
    <location>
        <begin position="114"/>
        <end position="131"/>
    </location>
</feature>
<dbReference type="EC" id="2.4.2.45" evidence="6"/>
<feature type="transmembrane region" description="Helical" evidence="5">
    <location>
        <begin position="205"/>
        <end position="224"/>
    </location>
</feature>
<comment type="caution">
    <text evidence="6">The sequence shown here is derived from an EMBL/GenBank/DDBJ whole genome shotgun (WGS) entry which is preliminary data.</text>
</comment>
<organism evidence="6 7">
    <name type="scientific">Geodermatophilus sabuli</name>
    <dbReference type="NCBI Taxonomy" id="1564158"/>
    <lineage>
        <taxon>Bacteria</taxon>
        <taxon>Bacillati</taxon>
        <taxon>Actinomycetota</taxon>
        <taxon>Actinomycetes</taxon>
        <taxon>Geodermatophilales</taxon>
        <taxon>Geodermatophilaceae</taxon>
        <taxon>Geodermatophilus</taxon>
    </lineage>
</organism>
<evidence type="ECO:0000256" key="1">
    <source>
        <dbReference type="ARBA" id="ARBA00004141"/>
    </source>
</evidence>
<keyword evidence="6" id="KW-0328">Glycosyltransferase</keyword>
<keyword evidence="6" id="KW-0808">Transferase</keyword>
<sequence>MSLSGVARGLVRSARPRQWIKNLLVVAAPLAAGSLLQADVARTTLLAFALFCLASSGVYLLNDVHDVAEDRRHPTKRLRPVAAGIVPPAVATVAGLVLLAGSLAGAFLLTRTDLVVVLACYVGISLAYAYFLRDQPVIDLAVVASGFLLRGIAGGAASGIVLSQWFLLVAAFGALFMVAGKRYAEMVALGDEAATRRSLRAYSASYLRFVWSLSAGVTCTVYSLWAFELREDDTGFPWQTVSIAPFVLALLRYAVDVDRGEAGTPEDIVLRDRVLLGLGVVWLVTVGLGVLAR</sequence>
<keyword evidence="4 5" id="KW-0472">Membrane</keyword>
<dbReference type="EMBL" id="JAAGWF010000009">
    <property type="protein sequence ID" value="NEK57983.1"/>
    <property type="molecule type" value="Genomic_DNA"/>
</dbReference>
<feature type="transmembrane region" description="Helical" evidence="5">
    <location>
        <begin position="138"/>
        <end position="159"/>
    </location>
</feature>
<dbReference type="AlphaFoldDB" id="A0A7K3W0U2"/>
<dbReference type="Proteomes" id="UP000470246">
    <property type="component" value="Unassembled WGS sequence"/>
</dbReference>
<feature type="transmembrane region" description="Helical" evidence="5">
    <location>
        <begin position="44"/>
        <end position="61"/>
    </location>
</feature>
<evidence type="ECO:0000313" key="6">
    <source>
        <dbReference type="EMBL" id="NEK57983.1"/>
    </source>
</evidence>
<dbReference type="CDD" id="cd13963">
    <property type="entry name" value="PT_UbiA_2"/>
    <property type="match status" value="1"/>
</dbReference>
<dbReference type="InterPro" id="IPR044878">
    <property type="entry name" value="UbiA_sf"/>
</dbReference>
<dbReference type="Gene3D" id="1.10.357.140">
    <property type="entry name" value="UbiA prenyltransferase"/>
    <property type="match status" value="1"/>
</dbReference>
<comment type="subcellular location">
    <subcellularLocation>
        <location evidence="1">Membrane</location>
        <topology evidence="1">Multi-pass membrane protein</topology>
    </subcellularLocation>
</comment>
<dbReference type="Pfam" id="PF01040">
    <property type="entry name" value="UbiA"/>
    <property type="match status" value="1"/>
</dbReference>
<feature type="transmembrane region" description="Helical" evidence="5">
    <location>
        <begin position="274"/>
        <end position="292"/>
    </location>
</feature>
<keyword evidence="3 5" id="KW-1133">Transmembrane helix</keyword>
<feature type="transmembrane region" description="Helical" evidence="5">
    <location>
        <begin position="81"/>
        <end position="108"/>
    </location>
</feature>
<dbReference type="NCBIfam" id="NF008978">
    <property type="entry name" value="PRK12324.1-4"/>
    <property type="match status" value="1"/>
</dbReference>
<dbReference type="InterPro" id="IPR000537">
    <property type="entry name" value="UbiA_prenyltransferase"/>
</dbReference>
<accession>A0A7K3W0U2</accession>
<dbReference type="GO" id="GO:0016765">
    <property type="term" value="F:transferase activity, transferring alkyl or aryl (other than methyl) groups"/>
    <property type="evidence" value="ECO:0007669"/>
    <property type="project" value="InterPro"/>
</dbReference>
<proteinExistence type="predicted"/>
<protein>
    <submittedName>
        <fullName evidence="6">Decaprenyl-phosphate phosphoribosyltransferase</fullName>
        <ecNumber evidence="6">2.4.2.45</ecNumber>
    </submittedName>
</protein>
<evidence type="ECO:0000313" key="7">
    <source>
        <dbReference type="Proteomes" id="UP000470246"/>
    </source>
</evidence>
<gene>
    <name evidence="6" type="ORF">GCU56_08875</name>
</gene>
<keyword evidence="7" id="KW-1185">Reference proteome</keyword>
<keyword evidence="2 5" id="KW-0812">Transmembrane</keyword>
<dbReference type="GO" id="GO:0016020">
    <property type="term" value="C:membrane"/>
    <property type="evidence" value="ECO:0007669"/>
    <property type="project" value="UniProtKB-SubCell"/>
</dbReference>
<evidence type="ECO:0000256" key="2">
    <source>
        <dbReference type="ARBA" id="ARBA00022692"/>
    </source>
</evidence>
<feature type="transmembrane region" description="Helical" evidence="5">
    <location>
        <begin position="165"/>
        <end position="184"/>
    </location>
</feature>
<evidence type="ECO:0000256" key="3">
    <source>
        <dbReference type="ARBA" id="ARBA00022989"/>
    </source>
</evidence>
<evidence type="ECO:0000256" key="5">
    <source>
        <dbReference type="SAM" id="Phobius"/>
    </source>
</evidence>
<reference evidence="6 7" key="1">
    <citation type="submission" date="2020-02" db="EMBL/GenBank/DDBJ databases">
        <title>Geodermatophilus sabuli CPCC 205279 I12A-02694.</title>
        <authorList>
            <person name="Jiang Z."/>
        </authorList>
    </citation>
    <scope>NUCLEOTIDE SEQUENCE [LARGE SCALE GENOMIC DNA]</scope>
    <source>
        <strain evidence="6 7">I12A-02694</strain>
    </source>
</reference>
<feature type="transmembrane region" description="Helical" evidence="5">
    <location>
        <begin position="236"/>
        <end position="254"/>
    </location>
</feature>
<dbReference type="GO" id="GO:0016757">
    <property type="term" value="F:glycosyltransferase activity"/>
    <property type="evidence" value="ECO:0007669"/>
    <property type="project" value="UniProtKB-KW"/>
</dbReference>
<evidence type="ECO:0000256" key="4">
    <source>
        <dbReference type="ARBA" id="ARBA00023136"/>
    </source>
</evidence>